<protein>
    <submittedName>
        <fullName evidence="1">Uncharacterized protein</fullName>
    </submittedName>
</protein>
<comment type="caution">
    <text evidence="1">The sequence shown here is derived from an EMBL/GenBank/DDBJ whole genome shotgun (WGS) entry which is preliminary data.</text>
</comment>
<proteinExistence type="predicted"/>
<organism evidence="1 2">
    <name type="scientific">Araneus ventricosus</name>
    <name type="common">Orbweaver spider</name>
    <name type="synonym">Epeira ventricosa</name>
    <dbReference type="NCBI Taxonomy" id="182803"/>
    <lineage>
        <taxon>Eukaryota</taxon>
        <taxon>Metazoa</taxon>
        <taxon>Ecdysozoa</taxon>
        <taxon>Arthropoda</taxon>
        <taxon>Chelicerata</taxon>
        <taxon>Arachnida</taxon>
        <taxon>Araneae</taxon>
        <taxon>Araneomorphae</taxon>
        <taxon>Entelegynae</taxon>
        <taxon>Araneoidea</taxon>
        <taxon>Araneidae</taxon>
        <taxon>Araneus</taxon>
    </lineage>
</organism>
<accession>A0A4Y2ER99</accession>
<dbReference type="AlphaFoldDB" id="A0A4Y2ER99"/>
<dbReference type="Proteomes" id="UP000499080">
    <property type="component" value="Unassembled WGS sequence"/>
</dbReference>
<reference evidence="1 2" key="1">
    <citation type="journal article" date="2019" name="Sci. Rep.">
        <title>Orb-weaving spider Araneus ventricosus genome elucidates the spidroin gene catalogue.</title>
        <authorList>
            <person name="Kono N."/>
            <person name="Nakamura H."/>
            <person name="Ohtoshi R."/>
            <person name="Moran D.A.P."/>
            <person name="Shinohara A."/>
            <person name="Yoshida Y."/>
            <person name="Fujiwara M."/>
            <person name="Mori M."/>
            <person name="Tomita M."/>
            <person name="Arakawa K."/>
        </authorList>
    </citation>
    <scope>NUCLEOTIDE SEQUENCE [LARGE SCALE GENOMIC DNA]</scope>
</reference>
<gene>
    <name evidence="1" type="ORF">AVEN_264993_1</name>
</gene>
<dbReference type="EMBL" id="BGPR01000663">
    <property type="protein sequence ID" value="GBM30536.1"/>
    <property type="molecule type" value="Genomic_DNA"/>
</dbReference>
<sequence>MQSDACCVAQKGNGTFVNSVVVQHHAFVLRTSDRRIDVACDYEEMKLKVRGAKSVKHGSLKRLPPRLIDSHCKGNQWELSSGHLERHGWVKCGEVNSW</sequence>
<dbReference type="OrthoDB" id="6430118at2759"/>
<name>A0A4Y2ER99_ARAVE</name>
<evidence type="ECO:0000313" key="2">
    <source>
        <dbReference type="Proteomes" id="UP000499080"/>
    </source>
</evidence>
<evidence type="ECO:0000313" key="1">
    <source>
        <dbReference type="EMBL" id="GBM30536.1"/>
    </source>
</evidence>
<keyword evidence="2" id="KW-1185">Reference proteome</keyword>